<evidence type="ECO:0000313" key="6">
    <source>
        <dbReference type="Proteomes" id="UP000275663"/>
    </source>
</evidence>
<protein>
    <submittedName>
        <fullName evidence="5">ABC transporter permease</fullName>
    </submittedName>
</protein>
<dbReference type="SUPFAM" id="SSF53822">
    <property type="entry name" value="Periplasmic binding protein-like I"/>
    <property type="match status" value="1"/>
</dbReference>
<feature type="domain" description="Leucine-binding protein" evidence="4">
    <location>
        <begin position="41"/>
        <end position="382"/>
    </location>
</feature>
<comment type="similarity">
    <text evidence="1">Belongs to the leucine-binding protein family.</text>
</comment>
<dbReference type="OrthoDB" id="9777352at2"/>
<dbReference type="CDD" id="cd06326">
    <property type="entry name" value="PBP1_ABC_ligand_binding-like"/>
    <property type="match status" value="1"/>
</dbReference>
<accession>A0A3Q9BRF3</accession>
<dbReference type="PANTHER" id="PTHR47235:SF1">
    <property type="entry name" value="BLR6548 PROTEIN"/>
    <property type="match status" value="1"/>
</dbReference>
<sequence>MRLNTLFFRKFRAISTLALCASFLSLTAPVAAEEGVSDSTILIGQTVGVTGQIAGPVKEMMAGANAYFNATNKNGGINGRKIELLTLDDKFDPALAAANAETLIKKEHVLALFQSRGTPHTEAILPLLASHKIPLIAPSTGATVFHQTTNRYLFNVRAKYQDEVSKAVQQFSTIGIKKISLMYVDDSFGKDGLAGFEKVMAQQKLKPISINKFERAKPELDAVVASAVKAEPQGILIVASAASTAELIKKLRAQNPLIQLMTLSNNASQSFVDELGKFGQGVMMSQIMPDASSLATGLGQEFKSMAQANGVNPSYAAMEGFVSAKVLVEGLKRAGRSLTRESLISGLESMRKVDIGGLILSYSERDHNGSEFVELTMINKSGKFIR</sequence>
<dbReference type="EMBL" id="CP034464">
    <property type="protein sequence ID" value="AZP12840.1"/>
    <property type="molecule type" value="Genomic_DNA"/>
</dbReference>
<dbReference type="RefSeq" id="WP_126128219.1">
    <property type="nucleotide sequence ID" value="NZ_CP034464.1"/>
</dbReference>
<evidence type="ECO:0000256" key="2">
    <source>
        <dbReference type="ARBA" id="ARBA00022729"/>
    </source>
</evidence>
<evidence type="ECO:0000259" key="4">
    <source>
        <dbReference type="Pfam" id="PF13458"/>
    </source>
</evidence>
<dbReference type="KEGG" id="upv:EJN92_12995"/>
<dbReference type="Gene3D" id="3.40.50.2300">
    <property type="match status" value="2"/>
</dbReference>
<dbReference type="AlphaFoldDB" id="A0A3Q9BRF3"/>
<name>A0A3Q9BRF3_9BURK</name>
<dbReference type="Pfam" id="PF13458">
    <property type="entry name" value="Peripla_BP_6"/>
    <property type="match status" value="1"/>
</dbReference>
<evidence type="ECO:0000313" key="5">
    <source>
        <dbReference type="EMBL" id="AZP12840.1"/>
    </source>
</evidence>
<dbReference type="PANTHER" id="PTHR47235">
    <property type="entry name" value="BLR6548 PROTEIN"/>
    <property type="match status" value="1"/>
</dbReference>
<reference evidence="5 6" key="1">
    <citation type="journal article" date="2011" name="Int. J. Syst. Evol. Microbiol.">
        <title>Description of Undibacterium oligocarboniphilum sp. nov., isolated from purified water, and Undibacterium pigrum strain CCUG 49012 as the type strain of Undibacterium parvum sp. nov., and emended descriptions of the genus Undibacterium and the species Undibacterium pigrum.</title>
        <authorList>
            <person name="Eder W."/>
            <person name="Wanner G."/>
            <person name="Ludwig W."/>
            <person name="Busse H.J."/>
            <person name="Ziemke-Kageler F."/>
            <person name="Lang E."/>
        </authorList>
    </citation>
    <scope>NUCLEOTIDE SEQUENCE [LARGE SCALE GENOMIC DNA]</scope>
    <source>
        <strain evidence="5 6">DSM 23061</strain>
    </source>
</reference>
<proteinExistence type="inferred from homology"/>
<gene>
    <name evidence="5" type="ORF">EJN92_12995</name>
</gene>
<organism evidence="5 6">
    <name type="scientific">Undibacterium parvum</name>
    <dbReference type="NCBI Taxonomy" id="401471"/>
    <lineage>
        <taxon>Bacteria</taxon>
        <taxon>Pseudomonadati</taxon>
        <taxon>Pseudomonadota</taxon>
        <taxon>Betaproteobacteria</taxon>
        <taxon>Burkholderiales</taxon>
        <taxon>Oxalobacteraceae</taxon>
        <taxon>Undibacterium</taxon>
    </lineage>
</organism>
<keyword evidence="6" id="KW-1185">Reference proteome</keyword>
<dbReference type="Proteomes" id="UP000275663">
    <property type="component" value="Chromosome"/>
</dbReference>
<keyword evidence="2 3" id="KW-0732">Signal</keyword>
<evidence type="ECO:0000256" key="3">
    <source>
        <dbReference type="SAM" id="SignalP"/>
    </source>
</evidence>
<feature type="chain" id="PRO_5018755682" evidence="3">
    <location>
        <begin position="33"/>
        <end position="386"/>
    </location>
</feature>
<dbReference type="InterPro" id="IPR028081">
    <property type="entry name" value="Leu-bd"/>
</dbReference>
<dbReference type="InterPro" id="IPR028082">
    <property type="entry name" value="Peripla_BP_I"/>
</dbReference>
<evidence type="ECO:0000256" key="1">
    <source>
        <dbReference type="ARBA" id="ARBA00010062"/>
    </source>
</evidence>
<feature type="signal peptide" evidence="3">
    <location>
        <begin position="1"/>
        <end position="32"/>
    </location>
</feature>